<dbReference type="PANTHER" id="PTHR37170:SF1">
    <property type="entry name" value="GLUTAREDOXIN-LIKE PROTEIN"/>
    <property type="match status" value="1"/>
</dbReference>
<dbReference type="Gene3D" id="3.40.30.80">
    <property type="match status" value="1"/>
</dbReference>
<dbReference type="InterPro" id="IPR036249">
    <property type="entry name" value="Thioredoxin-like_sf"/>
</dbReference>
<proteinExistence type="predicted"/>
<sequence length="332" mass="35239">MLSDQDLMNVQAMTERISSAVTIYVNEGAADDHFGTNLANIARQISGVSLNRVKVEFGEALSPFPDKPCLTLAGEFSQNIHYFAAPEGHELQPFLEALAWLGGAQQPRGSDAVRGVKEISSPVDLLILIAAVCPHCPQAVRLGLSMAARQPLIQLSVVDAIEFGDLAARYKVKSTPTTIVNNGLTLVGTINESELVEGLLESEAESSLTRVVDSMIKSGRAEDAGRLICEKNAAGAILPLYVSKEFSTRMGALVAIDEALALNARIMDSVVEDLVPLLFQEDVALRGDTAELLGKIGDPAAEPALKKAAHDGDADVREAAEEALGLLGSKQV</sequence>
<gene>
    <name evidence="2" type="ORF">HY912_07150</name>
</gene>
<dbReference type="InterPro" id="IPR012336">
    <property type="entry name" value="Thioredoxin-like_fold"/>
</dbReference>
<organism evidence="2 3">
    <name type="scientific">Desulfomonile tiedjei</name>
    <dbReference type="NCBI Taxonomy" id="2358"/>
    <lineage>
        <taxon>Bacteria</taxon>
        <taxon>Pseudomonadati</taxon>
        <taxon>Thermodesulfobacteriota</taxon>
        <taxon>Desulfomonilia</taxon>
        <taxon>Desulfomonilales</taxon>
        <taxon>Desulfomonilaceae</taxon>
        <taxon>Desulfomonile</taxon>
    </lineage>
</organism>
<feature type="domain" description="Thioredoxin-like fold" evidence="1">
    <location>
        <begin position="130"/>
        <end position="200"/>
    </location>
</feature>
<dbReference type="InterPro" id="IPR016024">
    <property type="entry name" value="ARM-type_fold"/>
</dbReference>
<dbReference type="Pfam" id="PF13192">
    <property type="entry name" value="Thioredoxin_3"/>
    <property type="match status" value="1"/>
</dbReference>
<dbReference type="SUPFAM" id="SSF48371">
    <property type="entry name" value="ARM repeat"/>
    <property type="match status" value="1"/>
</dbReference>
<dbReference type="Pfam" id="PF13646">
    <property type="entry name" value="HEAT_2"/>
    <property type="match status" value="1"/>
</dbReference>
<evidence type="ECO:0000259" key="1">
    <source>
        <dbReference type="Pfam" id="PF13192"/>
    </source>
</evidence>
<evidence type="ECO:0000313" key="2">
    <source>
        <dbReference type="EMBL" id="MBI5249254.1"/>
    </source>
</evidence>
<dbReference type="Gene3D" id="1.25.10.10">
    <property type="entry name" value="Leucine-rich Repeat Variant"/>
    <property type="match status" value="1"/>
</dbReference>
<dbReference type="Proteomes" id="UP000807825">
    <property type="component" value="Unassembled WGS sequence"/>
</dbReference>
<dbReference type="AlphaFoldDB" id="A0A9D6Z2X2"/>
<dbReference type="SUPFAM" id="SSF52833">
    <property type="entry name" value="Thioredoxin-like"/>
    <property type="match status" value="1"/>
</dbReference>
<protein>
    <submittedName>
        <fullName evidence="2">Thioredoxin family protein</fullName>
    </submittedName>
</protein>
<evidence type="ECO:0000313" key="3">
    <source>
        <dbReference type="Proteomes" id="UP000807825"/>
    </source>
</evidence>
<reference evidence="2" key="1">
    <citation type="submission" date="2020-07" db="EMBL/GenBank/DDBJ databases">
        <title>Huge and variable diversity of episymbiotic CPR bacteria and DPANN archaea in groundwater ecosystems.</title>
        <authorList>
            <person name="He C.Y."/>
            <person name="Keren R."/>
            <person name="Whittaker M."/>
            <person name="Farag I.F."/>
            <person name="Doudna J."/>
            <person name="Cate J.H.D."/>
            <person name="Banfield J.F."/>
        </authorList>
    </citation>
    <scope>NUCLEOTIDE SEQUENCE</scope>
    <source>
        <strain evidence="2">NC_groundwater_1664_Pr3_B-0.1um_52_9</strain>
    </source>
</reference>
<name>A0A9D6Z2X2_9BACT</name>
<accession>A0A9D6Z2X2</accession>
<comment type="caution">
    <text evidence="2">The sequence shown here is derived from an EMBL/GenBank/DDBJ whole genome shotgun (WGS) entry which is preliminary data.</text>
</comment>
<dbReference type="EMBL" id="JACRDE010000196">
    <property type="protein sequence ID" value="MBI5249254.1"/>
    <property type="molecule type" value="Genomic_DNA"/>
</dbReference>
<dbReference type="InterPro" id="IPR011989">
    <property type="entry name" value="ARM-like"/>
</dbReference>
<dbReference type="PANTHER" id="PTHR37170">
    <property type="entry name" value="GLUTAREDOXIN-RELATED"/>
    <property type="match status" value="1"/>
</dbReference>